<dbReference type="SUPFAM" id="SSF81296">
    <property type="entry name" value="E set domains"/>
    <property type="match status" value="1"/>
</dbReference>
<keyword evidence="10" id="KW-1185">Reference proteome</keyword>
<dbReference type="GO" id="GO:0032366">
    <property type="term" value="P:intracellular sterol transport"/>
    <property type="evidence" value="ECO:0007669"/>
    <property type="project" value="InterPro"/>
</dbReference>
<keyword evidence="5 7" id="KW-0732">Signal</keyword>
<gene>
    <name evidence="9" type="ORF">Taro_037757</name>
</gene>
<evidence type="ECO:0000256" key="2">
    <source>
        <dbReference type="ARBA" id="ARBA00006370"/>
    </source>
</evidence>
<dbReference type="InterPro" id="IPR039670">
    <property type="entry name" value="NPC2-like"/>
</dbReference>
<evidence type="ECO:0000259" key="8">
    <source>
        <dbReference type="SMART" id="SM00737"/>
    </source>
</evidence>
<dbReference type="InterPro" id="IPR014756">
    <property type="entry name" value="Ig_E-set"/>
</dbReference>
<comment type="similarity">
    <text evidence="2">Belongs to the NPC2 family.</text>
</comment>
<comment type="function">
    <text evidence="1">Catalyzes the intermembrane transfer of phosphatidylglycerol and phosphatidylinositol.</text>
</comment>
<dbReference type="Pfam" id="PF02221">
    <property type="entry name" value="E1_DerP2_DerF2"/>
    <property type="match status" value="1"/>
</dbReference>
<dbReference type="Gene3D" id="2.60.40.770">
    <property type="match status" value="1"/>
</dbReference>
<dbReference type="GO" id="GO:0032934">
    <property type="term" value="F:sterol binding"/>
    <property type="evidence" value="ECO:0007669"/>
    <property type="project" value="InterPro"/>
</dbReference>
<sequence>MVRQVAFIAACLLLALAVGATPVRHKEIAQVLPMHLAFIILLPNKNVYSRLTSCIPTSPLPLDMSPSSNADKEADYAVKVKGVEINPDPVIRGKPAKFSISAISRNAVSGGLLVIDVKYFGVHVHQETHELCNETSCPVSGGDFLISHQQSLPAFTPPGTYTLTMQLLGDGGSQLTCVSFGFRIGLGSPVDDN</sequence>
<dbReference type="PANTHER" id="PTHR11306">
    <property type="entry name" value="NIEMANN PICK TYPE C2 PROTEIN NPC2-RELATED"/>
    <property type="match status" value="1"/>
</dbReference>
<name>A0A843W6F2_COLES</name>
<evidence type="ECO:0000313" key="9">
    <source>
        <dbReference type="EMBL" id="MQM04949.1"/>
    </source>
</evidence>
<evidence type="ECO:0000256" key="7">
    <source>
        <dbReference type="SAM" id="SignalP"/>
    </source>
</evidence>
<accession>A0A843W6F2</accession>
<protein>
    <recommendedName>
        <fullName evidence="8">MD-2-related lipid-recognition domain-containing protein</fullName>
    </recommendedName>
</protein>
<feature type="signal peptide" evidence="7">
    <location>
        <begin position="1"/>
        <end position="20"/>
    </location>
</feature>
<dbReference type="OrthoDB" id="6409159at2759"/>
<evidence type="ECO:0000256" key="6">
    <source>
        <dbReference type="ARBA" id="ARBA00023055"/>
    </source>
</evidence>
<evidence type="ECO:0000313" key="10">
    <source>
        <dbReference type="Proteomes" id="UP000652761"/>
    </source>
</evidence>
<dbReference type="CDD" id="cd00917">
    <property type="entry name" value="PG-PI_TP"/>
    <property type="match status" value="1"/>
</dbReference>
<dbReference type="EMBL" id="NMUH01003315">
    <property type="protein sequence ID" value="MQM04949.1"/>
    <property type="molecule type" value="Genomic_DNA"/>
</dbReference>
<comment type="subunit">
    <text evidence="3">Monomer.</text>
</comment>
<feature type="domain" description="MD-2-related lipid-recognition" evidence="8">
    <location>
        <begin position="51"/>
        <end position="182"/>
    </location>
</feature>
<proteinExistence type="inferred from homology"/>
<keyword evidence="4" id="KW-0813">Transport</keyword>
<reference evidence="9" key="1">
    <citation type="submission" date="2017-07" db="EMBL/GenBank/DDBJ databases">
        <title>Taro Niue Genome Assembly and Annotation.</title>
        <authorList>
            <person name="Atibalentja N."/>
            <person name="Keating K."/>
            <person name="Fields C.J."/>
        </authorList>
    </citation>
    <scope>NUCLEOTIDE SEQUENCE</scope>
    <source>
        <strain evidence="9">Niue_2</strain>
        <tissue evidence="9">Leaf</tissue>
    </source>
</reference>
<evidence type="ECO:0000256" key="1">
    <source>
        <dbReference type="ARBA" id="ARBA00002053"/>
    </source>
</evidence>
<evidence type="ECO:0000256" key="5">
    <source>
        <dbReference type="ARBA" id="ARBA00022729"/>
    </source>
</evidence>
<feature type="chain" id="PRO_5032620842" description="MD-2-related lipid-recognition domain-containing protein" evidence="7">
    <location>
        <begin position="21"/>
        <end position="193"/>
    </location>
</feature>
<dbReference type="AlphaFoldDB" id="A0A843W6F2"/>
<keyword evidence="6" id="KW-0445">Lipid transport</keyword>
<dbReference type="InterPro" id="IPR003172">
    <property type="entry name" value="ML_dom"/>
</dbReference>
<dbReference type="PANTHER" id="PTHR11306:SF0">
    <property type="entry name" value="PHOSPHATIDYLGLYCEROL_PHOSPHATIDYLINOSITOL TRANSFER PROTEIN"/>
    <property type="match status" value="1"/>
</dbReference>
<dbReference type="Proteomes" id="UP000652761">
    <property type="component" value="Unassembled WGS sequence"/>
</dbReference>
<dbReference type="InterPro" id="IPR033917">
    <property type="entry name" value="ML_PG-PI_TP"/>
</dbReference>
<dbReference type="SMART" id="SM00737">
    <property type="entry name" value="ML"/>
    <property type="match status" value="1"/>
</dbReference>
<organism evidence="9 10">
    <name type="scientific">Colocasia esculenta</name>
    <name type="common">Wild taro</name>
    <name type="synonym">Arum esculentum</name>
    <dbReference type="NCBI Taxonomy" id="4460"/>
    <lineage>
        <taxon>Eukaryota</taxon>
        <taxon>Viridiplantae</taxon>
        <taxon>Streptophyta</taxon>
        <taxon>Embryophyta</taxon>
        <taxon>Tracheophyta</taxon>
        <taxon>Spermatophyta</taxon>
        <taxon>Magnoliopsida</taxon>
        <taxon>Liliopsida</taxon>
        <taxon>Araceae</taxon>
        <taxon>Aroideae</taxon>
        <taxon>Colocasieae</taxon>
        <taxon>Colocasia</taxon>
    </lineage>
</organism>
<evidence type="ECO:0000256" key="3">
    <source>
        <dbReference type="ARBA" id="ARBA00011245"/>
    </source>
</evidence>
<comment type="caution">
    <text evidence="9">The sequence shown here is derived from an EMBL/GenBank/DDBJ whole genome shotgun (WGS) entry which is preliminary data.</text>
</comment>
<evidence type="ECO:0000256" key="4">
    <source>
        <dbReference type="ARBA" id="ARBA00022448"/>
    </source>
</evidence>